<evidence type="ECO:0000313" key="2">
    <source>
        <dbReference type="Proteomes" id="UP000694864"/>
    </source>
</evidence>
<dbReference type="GeneID" id="104699004"/>
<dbReference type="SMART" id="SM00256">
    <property type="entry name" value="FBOX"/>
    <property type="match status" value="1"/>
</dbReference>
<dbReference type="Pfam" id="PF00646">
    <property type="entry name" value="F-box"/>
    <property type="match status" value="1"/>
</dbReference>
<dbReference type="RefSeq" id="XP_010412670.1">
    <property type="nucleotide sequence ID" value="XM_010414368.1"/>
</dbReference>
<dbReference type="NCBIfam" id="TIGR01640">
    <property type="entry name" value="F_box_assoc_1"/>
    <property type="match status" value="1"/>
</dbReference>
<reference evidence="3" key="2">
    <citation type="submission" date="2025-08" db="UniProtKB">
        <authorList>
            <consortium name="RefSeq"/>
        </authorList>
    </citation>
    <scope>IDENTIFICATION</scope>
    <source>
        <tissue evidence="3">Leaf</tissue>
    </source>
</reference>
<protein>
    <submittedName>
        <fullName evidence="3">F-box protein At3g49450-like</fullName>
    </submittedName>
</protein>
<dbReference type="SUPFAM" id="SSF81383">
    <property type="entry name" value="F-box domain"/>
    <property type="match status" value="1"/>
</dbReference>
<evidence type="ECO:0000259" key="1">
    <source>
        <dbReference type="PROSITE" id="PS50181"/>
    </source>
</evidence>
<accession>A0ABM0SKW2</accession>
<name>A0ABM0SKW2_CAMSA</name>
<gene>
    <name evidence="3" type="primary">LOC104699004</name>
</gene>
<dbReference type="InterPro" id="IPR017451">
    <property type="entry name" value="F-box-assoc_interact_dom"/>
</dbReference>
<dbReference type="Gene3D" id="1.20.1280.50">
    <property type="match status" value="1"/>
</dbReference>
<dbReference type="InterPro" id="IPR011043">
    <property type="entry name" value="Gal_Oxase/kelch_b-propeller"/>
</dbReference>
<proteinExistence type="predicted"/>
<feature type="domain" description="F-box" evidence="1">
    <location>
        <begin position="13"/>
        <end position="62"/>
    </location>
</feature>
<sequence length="377" mass="43435">MEKQHNQFPEKGLLTIESIPFDILISIFSRLPVKSIARWSLLSKKWAYILRHRDFTDLYLKISSPRPRLLLNFQVNGNWFFFSVPQDQNSCLLAADRHMSFPTEHVSYRISPSVCGLVVCGLDRNHPWIYNPSTGQCIALPKTTSLGPTMDFSFGYDPIDKLYMVLRKSNDFRVFTLGTGEVSWRKIECSIPHWSVSHGEKCINGVVYYFAQRHGTRFQTPYMLVCFDIRFEKFKFLDVDSDIWGSTLVNFEGKLGIIILGDIVFFSGQTTKLVMWVLDDVQNEKWSKHIYQLPSLWTNLVGDNSLKVVGLTGTCEIVFSPYYIYQDPFYVIYYNVVKNTVRRAEIQLGVVPDNGLMVGTSVDHVENVKLMEVLRSS</sequence>
<dbReference type="Proteomes" id="UP000694864">
    <property type="component" value="Chromosome 6"/>
</dbReference>
<dbReference type="PROSITE" id="PS50181">
    <property type="entry name" value="FBOX"/>
    <property type="match status" value="1"/>
</dbReference>
<dbReference type="PANTHER" id="PTHR31111">
    <property type="entry name" value="BNAA05G37150D PROTEIN-RELATED"/>
    <property type="match status" value="1"/>
</dbReference>
<keyword evidence="2" id="KW-1185">Reference proteome</keyword>
<dbReference type="Pfam" id="PF08268">
    <property type="entry name" value="FBA_3"/>
    <property type="match status" value="1"/>
</dbReference>
<organism evidence="2 3">
    <name type="scientific">Camelina sativa</name>
    <name type="common">False flax</name>
    <name type="synonym">Myagrum sativum</name>
    <dbReference type="NCBI Taxonomy" id="90675"/>
    <lineage>
        <taxon>Eukaryota</taxon>
        <taxon>Viridiplantae</taxon>
        <taxon>Streptophyta</taxon>
        <taxon>Embryophyta</taxon>
        <taxon>Tracheophyta</taxon>
        <taxon>Spermatophyta</taxon>
        <taxon>Magnoliopsida</taxon>
        <taxon>eudicotyledons</taxon>
        <taxon>Gunneridae</taxon>
        <taxon>Pentapetalae</taxon>
        <taxon>rosids</taxon>
        <taxon>malvids</taxon>
        <taxon>Brassicales</taxon>
        <taxon>Brassicaceae</taxon>
        <taxon>Camelineae</taxon>
        <taxon>Camelina</taxon>
    </lineage>
</organism>
<reference evidence="2" key="1">
    <citation type="journal article" date="2014" name="Nat. Commun.">
        <title>The emerging biofuel crop Camelina sativa retains a highly undifferentiated hexaploid genome structure.</title>
        <authorList>
            <person name="Kagale S."/>
            <person name="Koh C."/>
            <person name="Nixon J."/>
            <person name="Bollina V."/>
            <person name="Clarke W.E."/>
            <person name="Tuteja R."/>
            <person name="Spillane C."/>
            <person name="Robinson S.J."/>
            <person name="Links M.G."/>
            <person name="Clarke C."/>
            <person name="Higgins E.E."/>
            <person name="Huebert T."/>
            <person name="Sharpe A.G."/>
            <person name="Parkin I.A."/>
        </authorList>
    </citation>
    <scope>NUCLEOTIDE SEQUENCE [LARGE SCALE GENOMIC DNA]</scope>
    <source>
        <strain evidence="2">cv. DH55</strain>
    </source>
</reference>
<dbReference type="InterPro" id="IPR036047">
    <property type="entry name" value="F-box-like_dom_sf"/>
</dbReference>
<dbReference type="InterPro" id="IPR013187">
    <property type="entry name" value="F-box-assoc_dom_typ3"/>
</dbReference>
<dbReference type="InterPro" id="IPR001810">
    <property type="entry name" value="F-box_dom"/>
</dbReference>
<evidence type="ECO:0000313" key="3">
    <source>
        <dbReference type="RefSeq" id="XP_010412670.1"/>
    </source>
</evidence>
<dbReference type="PANTHER" id="PTHR31111:SF125">
    <property type="entry name" value="F-BOX PROTEIN CPR30-LIKE"/>
    <property type="match status" value="1"/>
</dbReference>
<dbReference type="SUPFAM" id="SSF50965">
    <property type="entry name" value="Galactose oxidase, central domain"/>
    <property type="match status" value="1"/>
</dbReference>